<dbReference type="PROSITE" id="PS51371">
    <property type="entry name" value="CBS"/>
    <property type="match status" value="1"/>
</dbReference>
<dbReference type="InterPro" id="IPR001807">
    <property type="entry name" value="ClC"/>
</dbReference>
<keyword evidence="2" id="KW-0813">Transport</keyword>
<comment type="subcellular location">
    <subcellularLocation>
        <location evidence="1">Membrane</location>
        <topology evidence="1">Multi-pass membrane protein</topology>
    </subcellularLocation>
</comment>
<evidence type="ECO:0000256" key="11">
    <source>
        <dbReference type="SAM" id="Phobius"/>
    </source>
</evidence>
<evidence type="ECO:0000256" key="1">
    <source>
        <dbReference type="ARBA" id="ARBA00004141"/>
    </source>
</evidence>
<keyword evidence="6 11" id="KW-0472">Membrane</keyword>
<gene>
    <name evidence="13" type="ORF">CJ240_02910</name>
</gene>
<feature type="domain" description="CBS" evidence="12">
    <location>
        <begin position="475"/>
        <end position="532"/>
    </location>
</feature>
<proteinExistence type="predicted"/>
<feature type="transmembrane region" description="Helical" evidence="11">
    <location>
        <begin position="420"/>
        <end position="440"/>
    </location>
</feature>
<keyword evidence="3 11" id="KW-0812">Transmembrane</keyword>
<comment type="caution">
    <text evidence="13">The sequence shown here is derived from an EMBL/GenBank/DDBJ whole genome shotgun (WGS) entry which is preliminary data.</text>
</comment>
<dbReference type="SUPFAM" id="SSF54631">
    <property type="entry name" value="CBS-domain pair"/>
    <property type="match status" value="1"/>
</dbReference>
<keyword evidence="8" id="KW-0868">Chloride</keyword>
<dbReference type="Pfam" id="PF00654">
    <property type="entry name" value="Voltage_CLC"/>
    <property type="match status" value="1"/>
</dbReference>
<evidence type="ECO:0000259" key="12">
    <source>
        <dbReference type="PROSITE" id="PS51371"/>
    </source>
</evidence>
<dbReference type="Proteomes" id="UP000243201">
    <property type="component" value="Unassembled WGS sequence"/>
</dbReference>
<evidence type="ECO:0000256" key="10">
    <source>
        <dbReference type="PROSITE-ProRule" id="PRU00703"/>
    </source>
</evidence>
<reference evidence="13 14" key="1">
    <citation type="submission" date="2017-09" db="EMBL/GenBank/DDBJ databases">
        <title>Bacterial strain isolated from the female urinary microbiota.</title>
        <authorList>
            <person name="Thomas-White K."/>
            <person name="Kumar N."/>
            <person name="Forster S."/>
            <person name="Putonti C."/>
            <person name="Lawley T."/>
            <person name="Wolfe A.J."/>
        </authorList>
    </citation>
    <scope>NUCLEOTIDE SEQUENCE [LARGE SCALE GENOMIC DNA]</scope>
    <source>
        <strain evidence="13 14">UMB0744</strain>
    </source>
</reference>
<keyword evidence="5" id="KW-0406">Ion transport</keyword>
<feature type="transmembrane region" description="Helical" evidence="11">
    <location>
        <begin position="36"/>
        <end position="60"/>
    </location>
</feature>
<evidence type="ECO:0000256" key="5">
    <source>
        <dbReference type="ARBA" id="ARBA00023065"/>
    </source>
</evidence>
<evidence type="ECO:0000256" key="6">
    <source>
        <dbReference type="ARBA" id="ARBA00023136"/>
    </source>
</evidence>
<feature type="transmembrane region" description="Helical" evidence="11">
    <location>
        <begin position="80"/>
        <end position="102"/>
    </location>
</feature>
<evidence type="ECO:0000313" key="13">
    <source>
        <dbReference type="EMBL" id="PMB90694.1"/>
    </source>
</evidence>
<feature type="transmembrane region" description="Helical" evidence="11">
    <location>
        <begin position="259"/>
        <end position="284"/>
    </location>
</feature>
<dbReference type="PANTHER" id="PTHR43427:SF6">
    <property type="entry name" value="CHLORIDE CHANNEL PROTEIN CLC-E"/>
    <property type="match status" value="1"/>
</dbReference>
<dbReference type="InterPro" id="IPR046342">
    <property type="entry name" value="CBS_dom_sf"/>
</dbReference>
<keyword evidence="4 11" id="KW-1133">Transmembrane helix</keyword>
<sequence>MDLSASYLRQPCSARQTETMGKKPSGRANSFATSRAGLTVLAIIIGAIVGLVAVGFYYLIAGWSYLVTGYSDYPVHAGAPHGFLGLAPAFIIAVPVLSALLYGPVVEYFTPDSRGHAVPEVMFAVRRKGGRIPGRTALVKLFAASLTLGGGGNAGREGPIVMIGAAISSGIGTRLGLSKQRLMFLCACGAAAGIAATFNAPLAGACFALEVILGTLSAEDFVFIVFASVSASLVSQQFLPDRASVPLSQSLDLFSQSDYLLVAAAALVATLAGIGFSKLIYLVWDGIDLVYHWNAWFRPVAGSLLLGVFLYFFPLLYGTGESVQLRVLSGDFPVWMIIALLLGRAVSAAFTISMGGAGGVFGPTLFVGACAGMAVGQLVQPWSASSTAIYGVIGMGAAFAAASRAPLTAVFIIIEMTRQYSLILPMMLAVAIATGISLFMTRSTIYTQKLHRRGDRLSDPVSATLLGRSTAADLMHQPPQVLSQDITLAQAENTLETCGENSLAVVDSQGEFQGSVSALLIGQEIDKRGADTPLTKIPLSAAFCTPQELPSQILKELAESSLSNLPVIGRSQEVLGYVRGRDLIVKLYRQQTRALNQRDLGDSLGSRIRKRWTHYRHR</sequence>
<evidence type="ECO:0000256" key="8">
    <source>
        <dbReference type="ARBA" id="ARBA00023214"/>
    </source>
</evidence>
<keyword evidence="7" id="KW-0869">Chloride channel</keyword>
<evidence type="ECO:0000313" key="14">
    <source>
        <dbReference type="Proteomes" id="UP000243201"/>
    </source>
</evidence>
<dbReference type="PRINTS" id="PR00762">
    <property type="entry name" value="CLCHANNEL"/>
</dbReference>
<dbReference type="EMBL" id="PNGC01000001">
    <property type="protein sequence ID" value="PMB90694.1"/>
    <property type="molecule type" value="Genomic_DNA"/>
</dbReference>
<dbReference type="InterPro" id="IPR014743">
    <property type="entry name" value="Cl-channel_core"/>
</dbReference>
<feature type="transmembrane region" description="Helical" evidence="11">
    <location>
        <begin position="332"/>
        <end position="352"/>
    </location>
</feature>
<feature type="transmembrane region" description="Helical" evidence="11">
    <location>
        <begin position="358"/>
        <end position="376"/>
    </location>
</feature>
<keyword evidence="9" id="KW-0407">Ion channel</keyword>
<dbReference type="Gene3D" id="3.10.580.10">
    <property type="entry name" value="CBS-domain"/>
    <property type="match status" value="1"/>
</dbReference>
<accession>A0ABX4UUW4</accession>
<name>A0ABX4UUW4_9ACTO</name>
<evidence type="ECO:0000256" key="2">
    <source>
        <dbReference type="ARBA" id="ARBA00022448"/>
    </source>
</evidence>
<dbReference type="Gene3D" id="1.10.3080.10">
    <property type="entry name" value="Clc chloride channel"/>
    <property type="match status" value="1"/>
</dbReference>
<evidence type="ECO:0000256" key="4">
    <source>
        <dbReference type="ARBA" id="ARBA00022989"/>
    </source>
</evidence>
<dbReference type="InterPro" id="IPR000644">
    <property type="entry name" value="CBS_dom"/>
</dbReference>
<dbReference type="SUPFAM" id="SSF81340">
    <property type="entry name" value="Clc chloride channel"/>
    <property type="match status" value="1"/>
</dbReference>
<dbReference type="CDD" id="cd00400">
    <property type="entry name" value="Voltage_gated_ClC"/>
    <property type="match status" value="1"/>
</dbReference>
<dbReference type="InterPro" id="IPR050368">
    <property type="entry name" value="ClC-type_chloride_channel"/>
</dbReference>
<organism evidence="13 14">
    <name type="scientific">Varibaculum cambriense</name>
    <dbReference type="NCBI Taxonomy" id="184870"/>
    <lineage>
        <taxon>Bacteria</taxon>
        <taxon>Bacillati</taxon>
        <taxon>Actinomycetota</taxon>
        <taxon>Actinomycetes</taxon>
        <taxon>Actinomycetales</taxon>
        <taxon>Actinomycetaceae</taxon>
        <taxon>Varibaculum</taxon>
    </lineage>
</organism>
<dbReference type="PANTHER" id="PTHR43427">
    <property type="entry name" value="CHLORIDE CHANNEL PROTEIN CLC-E"/>
    <property type="match status" value="1"/>
</dbReference>
<protein>
    <submittedName>
        <fullName evidence="13">Chloride channel protein</fullName>
    </submittedName>
</protein>
<feature type="transmembrane region" description="Helical" evidence="11">
    <location>
        <begin position="182"/>
        <end position="201"/>
    </location>
</feature>
<keyword evidence="14" id="KW-1185">Reference proteome</keyword>
<feature type="transmembrane region" description="Helical" evidence="11">
    <location>
        <begin position="388"/>
        <end position="414"/>
    </location>
</feature>
<keyword evidence="10" id="KW-0129">CBS domain</keyword>
<evidence type="ECO:0000256" key="9">
    <source>
        <dbReference type="ARBA" id="ARBA00023303"/>
    </source>
</evidence>
<evidence type="ECO:0000256" key="3">
    <source>
        <dbReference type="ARBA" id="ARBA00022692"/>
    </source>
</evidence>
<feature type="transmembrane region" description="Helical" evidence="11">
    <location>
        <begin position="296"/>
        <end position="320"/>
    </location>
</feature>
<evidence type="ECO:0000256" key="7">
    <source>
        <dbReference type="ARBA" id="ARBA00023173"/>
    </source>
</evidence>